<evidence type="ECO:0000313" key="2">
    <source>
        <dbReference type="Proteomes" id="UP000092445"/>
    </source>
</evidence>
<reference evidence="2" key="1">
    <citation type="submission" date="2014-03" db="EMBL/GenBank/DDBJ databases">
        <authorList>
            <person name="Aksoy S."/>
            <person name="Warren W."/>
            <person name="Wilson R.K."/>
        </authorList>
    </citation>
    <scope>NUCLEOTIDE SEQUENCE [LARGE SCALE GENOMIC DNA]</scope>
    <source>
        <strain evidence="2">IAEA</strain>
    </source>
</reference>
<proteinExistence type="predicted"/>
<keyword evidence="2" id="KW-1185">Reference proteome</keyword>
<organism evidence="1 2">
    <name type="scientific">Glossina pallidipes</name>
    <name type="common">Tsetse fly</name>
    <dbReference type="NCBI Taxonomy" id="7398"/>
    <lineage>
        <taxon>Eukaryota</taxon>
        <taxon>Metazoa</taxon>
        <taxon>Ecdysozoa</taxon>
        <taxon>Arthropoda</taxon>
        <taxon>Hexapoda</taxon>
        <taxon>Insecta</taxon>
        <taxon>Pterygota</taxon>
        <taxon>Neoptera</taxon>
        <taxon>Endopterygota</taxon>
        <taxon>Diptera</taxon>
        <taxon>Brachycera</taxon>
        <taxon>Muscomorpha</taxon>
        <taxon>Hippoboscoidea</taxon>
        <taxon>Glossinidae</taxon>
        <taxon>Glossina</taxon>
    </lineage>
</organism>
<accession>A0A1A9ZB39</accession>
<dbReference type="EnsemblMetazoa" id="GPAI009228-RA">
    <property type="protein sequence ID" value="GPAI009228-PA"/>
    <property type="gene ID" value="GPAI009228"/>
</dbReference>
<evidence type="ECO:0000313" key="1">
    <source>
        <dbReference type="EnsemblMetazoa" id="GPAI009228-PA"/>
    </source>
</evidence>
<protein>
    <submittedName>
        <fullName evidence="1">Uncharacterized protein</fullName>
    </submittedName>
</protein>
<sequence>MLRIWKNTINVPKHMHHIQCRYERHKSKSNNYEDLMRQEKLKELKLRLKRQVLPCWSKQVILKFE</sequence>
<dbReference type="Proteomes" id="UP000092445">
    <property type="component" value="Unassembled WGS sequence"/>
</dbReference>
<name>A0A1A9ZB39_GLOPL</name>
<reference evidence="1" key="2">
    <citation type="submission" date="2020-05" db="UniProtKB">
        <authorList>
            <consortium name="EnsemblMetazoa"/>
        </authorList>
    </citation>
    <scope>IDENTIFICATION</scope>
    <source>
        <strain evidence="1">IAEA</strain>
    </source>
</reference>
<dbReference type="AlphaFoldDB" id="A0A1A9ZB39"/>
<dbReference type="VEuPathDB" id="VectorBase:GPAI009228"/>